<reference evidence="2" key="1">
    <citation type="journal article" date="2015" name="Nature">
        <title>Complex archaea that bridge the gap between prokaryotes and eukaryotes.</title>
        <authorList>
            <person name="Spang A."/>
            <person name="Saw J.H."/>
            <person name="Jorgensen S.L."/>
            <person name="Zaremba-Niedzwiedzka K."/>
            <person name="Martijn J."/>
            <person name="Lind A.E."/>
            <person name="van Eijk R."/>
            <person name="Schleper C."/>
            <person name="Guy L."/>
            <person name="Ettema T.J."/>
        </authorList>
    </citation>
    <scope>NUCLEOTIDE SEQUENCE</scope>
</reference>
<keyword evidence="1" id="KW-0472">Membrane</keyword>
<evidence type="ECO:0000256" key="1">
    <source>
        <dbReference type="SAM" id="Phobius"/>
    </source>
</evidence>
<gene>
    <name evidence="2" type="ORF">LCGC14_0581180</name>
</gene>
<comment type="caution">
    <text evidence="2">The sequence shown here is derived from an EMBL/GenBank/DDBJ whole genome shotgun (WGS) entry which is preliminary data.</text>
</comment>
<sequence length="207" mass="23970">MPYVLGSIKIYQVADDILNDVLKGLENWCSAFNEFFIVFSKYLKYIFVFIILSIGFLTLMRLRGVFQQSRLKGLEIKEDSFTKIRLVLGCLYIFLGFGILFNYLTYFLIWILKPLPDRLIYNFISLDPLYMNGIMGVSVSQYPHEKTIYFGISFGSLMSVLDIIISLWYLINSNRLIHNPKSVFVTLIAGIMGGILFGFTTFFPFFL</sequence>
<feature type="transmembrane region" description="Helical" evidence="1">
    <location>
        <begin position="148"/>
        <end position="171"/>
    </location>
</feature>
<name>A0A0F9RGB7_9ZZZZ</name>
<protein>
    <submittedName>
        <fullName evidence="2">Uncharacterized protein</fullName>
    </submittedName>
</protein>
<organism evidence="2">
    <name type="scientific">marine sediment metagenome</name>
    <dbReference type="NCBI Taxonomy" id="412755"/>
    <lineage>
        <taxon>unclassified sequences</taxon>
        <taxon>metagenomes</taxon>
        <taxon>ecological metagenomes</taxon>
    </lineage>
</organism>
<proteinExistence type="predicted"/>
<keyword evidence="1" id="KW-0812">Transmembrane</keyword>
<feature type="transmembrane region" description="Helical" evidence="1">
    <location>
        <begin position="183"/>
        <end position="206"/>
    </location>
</feature>
<dbReference type="EMBL" id="LAZR01000880">
    <property type="protein sequence ID" value="KKN55545.1"/>
    <property type="molecule type" value="Genomic_DNA"/>
</dbReference>
<keyword evidence="1" id="KW-1133">Transmembrane helix</keyword>
<dbReference type="AlphaFoldDB" id="A0A0F9RGB7"/>
<feature type="transmembrane region" description="Helical" evidence="1">
    <location>
        <begin position="86"/>
        <end position="112"/>
    </location>
</feature>
<evidence type="ECO:0000313" key="2">
    <source>
        <dbReference type="EMBL" id="KKN55545.1"/>
    </source>
</evidence>
<feature type="transmembrane region" description="Helical" evidence="1">
    <location>
        <begin position="42"/>
        <end position="62"/>
    </location>
</feature>
<accession>A0A0F9RGB7</accession>